<dbReference type="InterPro" id="IPR036641">
    <property type="entry name" value="HPT_dom_sf"/>
</dbReference>
<dbReference type="SUPFAM" id="SSF55874">
    <property type="entry name" value="ATPase domain of HSP90 chaperone/DNA topoisomerase II/histidine kinase"/>
    <property type="match status" value="1"/>
</dbReference>
<keyword evidence="6" id="KW-0808">Transferase</keyword>
<keyword evidence="7" id="KW-0547">Nucleotide-binding</keyword>
<dbReference type="Gene3D" id="1.20.120.160">
    <property type="entry name" value="HPT domain"/>
    <property type="match status" value="1"/>
</dbReference>
<comment type="caution">
    <text evidence="16">The sequence shown here is derived from an EMBL/GenBank/DDBJ whole genome shotgun (WGS) entry which is preliminary data.</text>
</comment>
<evidence type="ECO:0000256" key="12">
    <source>
        <dbReference type="PROSITE-ProRule" id="PRU00110"/>
    </source>
</evidence>
<evidence type="ECO:0000256" key="5">
    <source>
        <dbReference type="ARBA" id="ARBA00022553"/>
    </source>
</evidence>
<dbReference type="SMART" id="SM00387">
    <property type="entry name" value="HATPase_c"/>
    <property type="match status" value="1"/>
</dbReference>
<dbReference type="InterPro" id="IPR010808">
    <property type="entry name" value="CheA_P2-bd"/>
</dbReference>
<dbReference type="InterPro" id="IPR008207">
    <property type="entry name" value="Sig_transdc_His_kin_Hpt_dom"/>
</dbReference>
<dbReference type="Pfam" id="PF07194">
    <property type="entry name" value="P2"/>
    <property type="match status" value="1"/>
</dbReference>
<evidence type="ECO:0000259" key="15">
    <source>
        <dbReference type="PROSITE" id="PS50894"/>
    </source>
</evidence>
<evidence type="ECO:0000256" key="7">
    <source>
        <dbReference type="ARBA" id="ARBA00022741"/>
    </source>
</evidence>
<evidence type="ECO:0000256" key="9">
    <source>
        <dbReference type="ARBA" id="ARBA00022840"/>
    </source>
</evidence>
<evidence type="ECO:0000256" key="3">
    <source>
        <dbReference type="ARBA" id="ARBA00021495"/>
    </source>
</evidence>
<dbReference type="InterPro" id="IPR051315">
    <property type="entry name" value="Bact_Chemotaxis_CheA"/>
</dbReference>
<dbReference type="CDD" id="cd00088">
    <property type="entry name" value="HPT"/>
    <property type="match status" value="1"/>
</dbReference>
<dbReference type="EC" id="2.7.13.3" evidence="2"/>
<sequence>MADDFNTGDMLSVYLFENQQLLENLQNIVMEQKDADGFDEDSINEIFRTMHTIKGSSGIMMFDEITKVSHKLEDVFYFIRESHPTTVPHVELVEHVLDVSDFIMAEMDKLSDGGDADGDATELVASLDAFLQKIKGENGAKEADTKPVQKEETPKQFYIAPETGGNSHFFRIYLTYNPEIQMASMHAYKTVFALKKIAKDILYSPEDILTNEATSDEIVKDGFNILIKTDATEEDIREIVQPGYDLTKVEVYECTAQEFQLGFEAEEAQILIDLDSSVEEIEKRADAKEGQTDTAPKKKIAPGDFVIASKEPGKGKNLAKERPAKKDKASFISVDIAKMDQLMDLIGELVISQSVVLQNPDLKVPGLNLDNFNKAAGQMKKISTDLQNVIMSMRMVPLTNTFQKMNRIVFEMSRKLGKDVTFEMIGDTTEVDKNIIEHISDPLMHLVRNSMDHGIETNEERLASSKQEKAKVTLSAKTESGKVWISVADNGKGLDRGQIMAKARQQGLLEPGRSESSYTDKEVYQFITLPGFSTNKKVTEFSGRGVGMDVVVSNLQKIGGTLEIDSVPGQGSTMNLKIPLTLAIIDGIVMDVGDSSFVMETGAVREFVHVTEDMLIHEPDGRESVMIRGACYPVIRLGDFYELHDYETKIANGMMVLVEIEKNVVCLFVDRLVGKQEIVVKPIPKYIKKVKGLSGCTQLGDGSIALILDAAGLMEY</sequence>
<dbReference type="PROSITE" id="PS50109">
    <property type="entry name" value="HIS_KIN"/>
    <property type="match status" value="1"/>
</dbReference>
<dbReference type="Pfam" id="PF02895">
    <property type="entry name" value="H-kinase_dim"/>
    <property type="match status" value="1"/>
</dbReference>
<protein>
    <recommendedName>
        <fullName evidence="3">Chemotaxis protein CheA</fullName>
        <ecNumber evidence="2">2.7.13.3</ecNumber>
    </recommendedName>
</protein>
<reference evidence="16 17" key="1">
    <citation type="submission" date="2020-08" db="EMBL/GenBank/DDBJ databases">
        <title>Genome public.</title>
        <authorList>
            <person name="Liu C."/>
            <person name="Sun Q."/>
        </authorList>
    </citation>
    <scope>NUCLEOTIDE SEQUENCE [LARGE SCALE GENOMIC DNA]</scope>
    <source>
        <strain evidence="16 17">NSJ-9</strain>
    </source>
</reference>
<dbReference type="InterPro" id="IPR002545">
    <property type="entry name" value="CheW-lke_dom"/>
</dbReference>
<dbReference type="InterPro" id="IPR036890">
    <property type="entry name" value="HATPase_C_sf"/>
</dbReference>
<evidence type="ECO:0000256" key="10">
    <source>
        <dbReference type="ARBA" id="ARBA00023012"/>
    </source>
</evidence>
<dbReference type="PRINTS" id="PR00344">
    <property type="entry name" value="BCTRLSENSOR"/>
</dbReference>
<dbReference type="RefSeq" id="WP_186853553.1">
    <property type="nucleotide sequence ID" value="NZ_JACOPG010000001.1"/>
</dbReference>
<dbReference type="EMBL" id="JACOPG010000001">
    <property type="protein sequence ID" value="MBC5685018.1"/>
    <property type="molecule type" value="Genomic_DNA"/>
</dbReference>
<keyword evidence="10" id="KW-0902">Two-component regulatory system</keyword>
<dbReference type="Gene3D" id="2.30.30.40">
    <property type="entry name" value="SH3 Domains"/>
    <property type="match status" value="1"/>
</dbReference>
<dbReference type="InterPro" id="IPR036097">
    <property type="entry name" value="HisK_dim/P_sf"/>
</dbReference>
<evidence type="ECO:0000256" key="2">
    <source>
        <dbReference type="ARBA" id="ARBA00012438"/>
    </source>
</evidence>
<keyword evidence="17" id="KW-1185">Reference proteome</keyword>
<dbReference type="PANTHER" id="PTHR43395">
    <property type="entry name" value="SENSOR HISTIDINE KINASE CHEA"/>
    <property type="match status" value="1"/>
</dbReference>
<proteinExistence type="predicted"/>
<evidence type="ECO:0000313" key="16">
    <source>
        <dbReference type="EMBL" id="MBC5685018.1"/>
    </source>
</evidence>
<feature type="modified residue" description="Phosphohistidine" evidence="12">
    <location>
        <position position="51"/>
    </location>
</feature>
<dbReference type="Pfam" id="PF01584">
    <property type="entry name" value="CheW"/>
    <property type="match status" value="1"/>
</dbReference>
<comment type="catalytic activity">
    <reaction evidence="1">
        <text>ATP + protein L-histidine = ADP + protein N-phospho-L-histidine.</text>
        <dbReference type="EC" id="2.7.13.3"/>
    </reaction>
</comment>
<dbReference type="PROSITE" id="PS50851">
    <property type="entry name" value="CHEW"/>
    <property type="match status" value="1"/>
</dbReference>
<dbReference type="SUPFAM" id="SSF47226">
    <property type="entry name" value="Histidine-containing phosphotransfer domain, HPT domain"/>
    <property type="match status" value="1"/>
</dbReference>
<evidence type="ECO:0000256" key="11">
    <source>
        <dbReference type="ARBA" id="ARBA00035100"/>
    </source>
</evidence>
<feature type="domain" description="Histidine kinase" evidence="13">
    <location>
        <begin position="378"/>
        <end position="582"/>
    </location>
</feature>
<accession>A0ABR7GC50</accession>
<dbReference type="Gene3D" id="1.10.287.560">
    <property type="entry name" value="Histidine kinase CheA-like, homodimeric domain"/>
    <property type="match status" value="1"/>
</dbReference>
<dbReference type="InterPro" id="IPR037006">
    <property type="entry name" value="CheA-like_homodim_sf"/>
</dbReference>
<evidence type="ECO:0000256" key="1">
    <source>
        <dbReference type="ARBA" id="ARBA00000085"/>
    </source>
</evidence>
<feature type="domain" description="HPt" evidence="15">
    <location>
        <begin position="3"/>
        <end position="110"/>
    </location>
</feature>
<evidence type="ECO:0000313" key="17">
    <source>
        <dbReference type="Proteomes" id="UP000643810"/>
    </source>
</evidence>
<dbReference type="PROSITE" id="PS50894">
    <property type="entry name" value="HPT"/>
    <property type="match status" value="1"/>
</dbReference>
<dbReference type="SMART" id="SM00073">
    <property type="entry name" value="HPT"/>
    <property type="match status" value="1"/>
</dbReference>
<dbReference type="InterPro" id="IPR036061">
    <property type="entry name" value="CheW-like_dom_sf"/>
</dbReference>
<dbReference type="SUPFAM" id="SSF50341">
    <property type="entry name" value="CheW-like"/>
    <property type="match status" value="1"/>
</dbReference>
<dbReference type="Proteomes" id="UP000643810">
    <property type="component" value="Unassembled WGS sequence"/>
</dbReference>
<keyword evidence="5 12" id="KW-0597">Phosphoprotein</keyword>
<dbReference type="InterPro" id="IPR004358">
    <property type="entry name" value="Sig_transdc_His_kin-like_C"/>
</dbReference>
<comment type="function">
    <text evidence="11">Involved in the transmission of sensory signals from the chemoreceptors to the flagellar motors. CheA is autophosphorylated; it can transfer its phosphate group to either CheB or CheY.</text>
</comment>
<evidence type="ECO:0000259" key="13">
    <source>
        <dbReference type="PROSITE" id="PS50109"/>
    </source>
</evidence>
<dbReference type="SMART" id="SM00260">
    <property type="entry name" value="CheW"/>
    <property type="match status" value="1"/>
</dbReference>
<dbReference type="SMART" id="SM01231">
    <property type="entry name" value="H-kinase_dim"/>
    <property type="match status" value="1"/>
</dbReference>
<dbReference type="InterPro" id="IPR003594">
    <property type="entry name" value="HATPase_dom"/>
</dbReference>
<dbReference type="SUPFAM" id="SSF47384">
    <property type="entry name" value="Homodimeric domain of signal transducing histidine kinase"/>
    <property type="match status" value="1"/>
</dbReference>
<keyword evidence="8" id="KW-0418">Kinase</keyword>
<gene>
    <name evidence="16" type="ORF">H8R94_00085</name>
</gene>
<evidence type="ECO:0000256" key="6">
    <source>
        <dbReference type="ARBA" id="ARBA00022679"/>
    </source>
</evidence>
<name>A0ABR7GC50_9FIRM</name>
<evidence type="ECO:0000256" key="4">
    <source>
        <dbReference type="ARBA" id="ARBA00022500"/>
    </source>
</evidence>
<dbReference type="PANTHER" id="PTHR43395:SF10">
    <property type="entry name" value="CHEMOTAXIS PROTEIN CHEA"/>
    <property type="match status" value="1"/>
</dbReference>
<dbReference type="Pfam" id="PF01627">
    <property type="entry name" value="Hpt"/>
    <property type="match status" value="1"/>
</dbReference>
<dbReference type="InterPro" id="IPR005467">
    <property type="entry name" value="His_kinase_dom"/>
</dbReference>
<evidence type="ECO:0000259" key="14">
    <source>
        <dbReference type="PROSITE" id="PS50851"/>
    </source>
</evidence>
<feature type="domain" description="CheW-like" evidence="14">
    <location>
        <begin position="584"/>
        <end position="716"/>
    </location>
</feature>
<keyword evidence="4" id="KW-0145">Chemotaxis</keyword>
<dbReference type="Pfam" id="PF02518">
    <property type="entry name" value="HATPase_c"/>
    <property type="match status" value="1"/>
</dbReference>
<keyword evidence="9" id="KW-0067">ATP-binding</keyword>
<dbReference type="InterPro" id="IPR004105">
    <property type="entry name" value="CheA-like_dim"/>
</dbReference>
<evidence type="ECO:0000256" key="8">
    <source>
        <dbReference type="ARBA" id="ARBA00022777"/>
    </source>
</evidence>
<organism evidence="16 17">
    <name type="scientific">Roseburia lenta</name>
    <dbReference type="NCBI Taxonomy" id="2763061"/>
    <lineage>
        <taxon>Bacteria</taxon>
        <taxon>Bacillati</taxon>
        <taxon>Bacillota</taxon>
        <taxon>Clostridia</taxon>
        <taxon>Lachnospirales</taxon>
        <taxon>Lachnospiraceae</taxon>
        <taxon>Roseburia</taxon>
    </lineage>
</organism>
<dbReference type="Gene3D" id="3.30.565.10">
    <property type="entry name" value="Histidine kinase-like ATPase, C-terminal domain"/>
    <property type="match status" value="1"/>
</dbReference>